<sequence>MFAIKTVTDLNNLIELQDAVLSEVLGKSSDMRLIKYQWNLDLYKHKWTMIKVPVEVYGYQDIEETNMRLHFVRQYLKNSHSFLKSIVSPRRISLSGKWIPFFVPGGFDFSDSVRLTNDNENILTGVSKAGRAFLECSINPLFRTEWMLEDIVSAIVWAKVQYNLTPESFNVDVFSASHAILHYVRKVLWSFANPKFKKAYA</sequence>
<keyword evidence="2" id="KW-1185">Reference proteome</keyword>
<evidence type="ECO:0000313" key="2">
    <source>
        <dbReference type="Proteomes" id="UP000263326"/>
    </source>
</evidence>
<reference evidence="1 2" key="1">
    <citation type="journal article" date="2018" name="Front. Microbiol.">
        <title>Jumbo Bacteriophages Are Represented Within an Increasing Diversity of Environmental Viruses Infecting the Emerging Phytopathogen, Dickeya solani.</title>
        <authorList>
            <person name="Day A.W."/>
            <person name="Ahn J."/>
            <person name="Salmond G.P.C."/>
        </authorList>
    </citation>
    <scope>NUCLEOTIDE SEQUENCE [LARGE SCALE GENOMIC DNA]</scope>
</reference>
<dbReference type="Proteomes" id="UP000263326">
    <property type="component" value="Segment"/>
</dbReference>
<dbReference type="EMBL" id="MH460461">
    <property type="protein sequence ID" value="AXG67018.1"/>
    <property type="molecule type" value="Genomic_DNA"/>
</dbReference>
<name>A0A384ZXP1_9CAUD</name>
<proteinExistence type="predicted"/>
<gene>
    <name evidence="1" type="ORF">JA29_292</name>
</gene>
<organism evidence="1 2">
    <name type="scientific">Dickeya phage vB_DsoM_JA29</name>
    <dbReference type="NCBI Taxonomy" id="2283031"/>
    <lineage>
        <taxon>Viruses</taxon>
        <taxon>Duplodnaviria</taxon>
        <taxon>Heunggongvirae</taxon>
        <taxon>Uroviricota</taxon>
        <taxon>Caudoviricetes</taxon>
        <taxon>Salmondvirus</taxon>
        <taxon>Salmondvirus JA29</taxon>
    </lineage>
</organism>
<accession>A0A384ZXP1</accession>
<protein>
    <submittedName>
        <fullName evidence="1">Uncharacterized protein</fullName>
    </submittedName>
</protein>
<evidence type="ECO:0000313" key="1">
    <source>
        <dbReference type="EMBL" id="AXG67018.1"/>
    </source>
</evidence>